<reference evidence="4" key="1">
    <citation type="submission" date="2021-05" db="EMBL/GenBank/DDBJ databases">
        <title>The genome of the haptophyte Pavlova lutheri (Diacronema luteri, Pavlovales) - a model for lipid biosynthesis in eukaryotic algae.</title>
        <authorList>
            <person name="Hulatt C.J."/>
            <person name="Posewitz M.C."/>
        </authorList>
    </citation>
    <scope>NUCLEOTIDE SEQUENCE</scope>
    <source>
        <strain evidence="4">NIVA-4/92</strain>
    </source>
</reference>
<dbReference type="GO" id="GO:0004175">
    <property type="term" value="F:endopeptidase activity"/>
    <property type="evidence" value="ECO:0007669"/>
    <property type="project" value="UniProtKB-ARBA"/>
</dbReference>
<dbReference type="EMBL" id="JAGTXO010000002">
    <property type="protein sequence ID" value="KAG8469428.1"/>
    <property type="molecule type" value="Genomic_DNA"/>
</dbReference>
<feature type="signal peptide" evidence="2">
    <location>
        <begin position="1"/>
        <end position="17"/>
    </location>
</feature>
<dbReference type="GO" id="GO:0080120">
    <property type="term" value="P:CAAX-box protein maturation"/>
    <property type="evidence" value="ECO:0007669"/>
    <property type="project" value="UniProtKB-ARBA"/>
</dbReference>
<feature type="transmembrane region" description="Helical" evidence="1">
    <location>
        <begin position="110"/>
        <end position="131"/>
    </location>
</feature>
<dbReference type="Pfam" id="PF02517">
    <property type="entry name" value="Rce1-like"/>
    <property type="match status" value="1"/>
</dbReference>
<evidence type="ECO:0000313" key="4">
    <source>
        <dbReference type="EMBL" id="KAG8469428.1"/>
    </source>
</evidence>
<evidence type="ECO:0000256" key="1">
    <source>
        <dbReference type="SAM" id="Phobius"/>
    </source>
</evidence>
<evidence type="ECO:0000259" key="3">
    <source>
        <dbReference type="Pfam" id="PF02517"/>
    </source>
</evidence>
<dbReference type="OrthoDB" id="496858at2759"/>
<keyword evidence="2" id="KW-0732">Signal</keyword>
<dbReference type="OMA" id="VTHATVD"/>
<name>A0A8J5XK67_DIALT</name>
<evidence type="ECO:0000256" key="2">
    <source>
        <dbReference type="SAM" id="SignalP"/>
    </source>
</evidence>
<dbReference type="AlphaFoldDB" id="A0A8J5XK67"/>
<dbReference type="InterPro" id="IPR003675">
    <property type="entry name" value="Rce1/LyrA-like_dom"/>
</dbReference>
<feature type="transmembrane region" description="Helical" evidence="1">
    <location>
        <begin position="173"/>
        <end position="192"/>
    </location>
</feature>
<feature type="transmembrane region" description="Helical" evidence="1">
    <location>
        <begin position="204"/>
        <end position="229"/>
    </location>
</feature>
<feature type="transmembrane region" description="Helical" evidence="1">
    <location>
        <begin position="82"/>
        <end position="103"/>
    </location>
</feature>
<keyword evidence="1" id="KW-1133">Transmembrane helix</keyword>
<organism evidence="4 5">
    <name type="scientific">Diacronema lutheri</name>
    <name type="common">Unicellular marine alga</name>
    <name type="synonym">Monochrysis lutheri</name>
    <dbReference type="NCBI Taxonomy" id="2081491"/>
    <lineage>
        <taxon>Eukaryota</taxon>
        <taxon>Haptista</taxon>
        <taxon>Haptophyta</taxon>
        <taxon>Pavlovophyceae</taxon>
        <taxon>Pavlovales</taxon>
        <taxon>Pavlovaceae</taxon>
        <taxon>Diacronema</taxon>
    </lineage>
</organism>
<feature type="chain" id="PRO_5035183287" description="CAAX prenyl protease 2/Lysostaphin resistance protein A-like domain-containing protein" evidence="2">
    <location>
        <begin position="18"/>
        <end position="312"/>
    </location>
</feature>
<accession>A0A8J5XK67</accession>
<evidence type="ECO:0000313" key="5">
    <source>
        <dbReference type="Proteomes" id="UP000751190"/>
    </source>
</evidence>
<dbReference type="Proteomes" id="UP000751190">
    <property type="component" value="Unassembled WGS sequence"/>
</dbReference>
<protein>
    <recommendedName>
        <fullName evidence="3">CAAX prenyl protease 2/Lysostaphin resistance protein A-like domain-containing protein</fullName>
    </recommendedName>
</protein>
<comment type="caution">
    <text evidence="4">The sequence shown here is derived from an EMBL/GenBank/DDBJ whole genome shotgun (WGS) entry which is preliminary data.</text>
</comment>
<proteinExistence type="predicted"/>
<gene>
    <name evidence="4" type="ORF">KFE25_005883</name>
</gene>
<keyword evidence="5" id="KW-1185">Reference proteome</keyword>
<keyword evidence="1" id="KW-0472">Membrane</keyword>
<keyword evidence="1" id="KW-0812">Transmembrane</keyword>
<feature type="transmembrane region" description="Helical" evidence="1">
    <location>
        <begin position="236"/>
        <end position="257"/>
    </location>
</feature>
<sequence length="312" mass="32696">MLRVLVVLAAMSGPLSAAHVQRARELRAVRGRTAGSRPPASAFGRARPPLCTLSGAQGEPPPADTALVVEKQPAVPRFSWRLVLFFAANPLALLPVAGIGALLHVGIGGVAFTLTPTTALLGAALALPLQVITSLPLERIPGLRAIEEITTVSQFLCYLLFGARRSLGHMCKVLAASTLISAAAGVAEELVFRGTLQTGLSTLLAAVGAPAALLPYLSIGATSVLFGLLHSYSSSPAYAIAAFIASLYFGALFAATGNIVVPVLAHFTVDLVSFVQGYFEVVYRKTDAERDALWRTDQPIARTLRLVAGYAE</sequence>
<feature type="domain" description="CAAX prenyl protease 2/Lysostaphin resistance protein A-like" evidence="3">
    <location>
        <begin position="175"/>
        <end position="272"/>
    </location>
</feature>